<accession>A0A1I0M2S9</accession>
<gene>
    <name evidence="5" type="ORF">SAMN05216285_0358</name>
</gene>
<evidence type="ECO:0000313" key="6">
    <source>
        <dbReference type="Proteomes" id="UP000183275"/>
    </source>
</evidence>
<name>A0A1I0M2S9_9EURY</name>
<feature type="domain" description="GFO/IDH/MocA-like oxidoreductase" evidence="4">
    <location>
        <begin position="144"/>
        <end position="271"/>
    </location>
</feature>
<proteinExistence type="predicted"/>
<dbReference type="InterPro" id="IPR055170">
    <property type="entry name" value="GFO_IDH_MocA-like_dom"/>
</dbReference>
<organism evidence="5 6">
    <name type="scientific">Natrinema salifodinae</name>
    <dbReference type="NCBI Taxonomy" id="1202768"/>
    <lineage>
        <taxon>Archaea</taxon>
        <taxon>Methanobacteriati</taxon>
        <taxon>Methanobacteriota</taxon>
        <taxon>Stenosarchaea group</taxon>
        <taxon>Halobacteria</taxon>
        <taxon>Halobacteriales</taxon>
        <taxon>Natrialbaceae</taxon>
        <taxon>Natrinema</taxon>
    </lineage>
</organism>
<feature type="compositionally biased region" description="Acidic residues" evidence="2">
    <location>
        <begin position="356"/>
        <end position="368"/>
    </location>
</feature>
<dbReference type="InterPro" id="IPR036291">
    <property type="entry name" value="NAD(P)-bd_dom_sf"/>
</dbReference>
<dbReference type="PANTHER" id="PTHR43818">
    <property type="entry name" value="BCDNA.GH03377"/>
    <property type="match status" value="1"/>
</dbReference>
<keyword evidence="1" id="KW-0560">Oxidoreductase</keyword>
<dbReference type="STRING" id="1202768.SAMN05216285_0358"/>
<dbReference type="eggNOG" id="arCOG01622">
    <property type="taxonomic scope" value="Archaea"/>
</dbReference>
<sequence length="376" mass="40030">MAPAFLNRLTDSSALSLGVLGVGNIGMVHLKSAVAMPDVEVVAAADAVPENRQRTERAGVPRTYDDYAALLDAEDLDAAVVALPPFLHAEAVERAAEAGVDVFVEKPLARSTEEADELLETARQADISVGVDHTLRYQPDMVGVKEAYDGGSVGHVPFASITRLNDHPLGRPPADEAPPGWPLDPDAAGGGSLVELGVHCFDVLEWLFGDLEIRDAATGKTIETDVEDAATVLMEAPETGTTITLHCGTYQWEQLPEVNTRLRLEGVTGTISNEDHMPENFYAGAAKSALSNVASRLTSDEPAVFGPTFYLQAHYDALADFCEAVREDERPPVDGAVGRRTLELTERAYELAAADADADGVADDEDADPGTPEVTL</sequence>
<feature type="region of interest" description="Disordered" evidence="2">
    <location>
        <begin position="164"/>
        <end position="184"/>
    </location>
</feature>
<keyword evidence="6" id="KW-1185">Reference proteome</keyword>
<dbReference type="PANTHER" id="PTHR43818:SF11">
    <property type="entry name" value="BCDNA.GH03377"/>
    <property type="match status" value="1"/>
</dbReference>
<reference evidence="6" key="1">
    <citation type="submission" date="2016-10" db="EMBL/GenBank/DDBJ databases">
        <authorList>
            <person name="Varghese N."/>
        </authorList>
    </citation>
    <scope>NUCLEOTIDE SEQUENCE [LARGE SCALE GENOMIC DNA]</scope>
    <source>
        <strain evidence="6">CGMCC 1.12284</strain>
    </source>
</reference>
<evidence type="ECO:0000256" key="2">
    <source>
        <dbReference type="SAM" id="MobiDB-lite"/>
    </source>
</evidence>
<dbReference type="Pfam" id="PF01408">
    <property type="entry name" value="GFO_IDH_MocA"/>
    <property type="match status" value="1"/>
</dbReference>
<dbReference type="Gene3D" id="3.40.50.720">
    <property type="entry name" value="NAD(P)-binding Rossmann-like Domain"/>
    <property type="match status" value="1"/>
</dbReference>
<dbReference type="EMBL" id="FOIS01000001">
    <property type="protein sequence ID" value="SEV82458.1"/>
    <property type="molecule type" value="Genomic_DNA"/>
</dbReference>
<dbReference type="Proteomes" id="UP000183275">
    <property type="component" value="Unassembled WGS sequence"/>
</dbReference>
<dbReference type="GO" id="GO:0016491">
    <property type="term" value="F:oxidoreductase activity"/>
    <property type="evidence" value="ECO:0007669"/>
    <property type="project" value="UniProtKB-KW"/>
</dbReference>
<dbReference type="GO" id="GO:0000166">
    <property type="term" value="F:nucleotide binding"/>
    <property type="evidence" value="ECO:0007669"/>
    <property type="project" value="InterPro"/>
</dbReference>
<protein>
    <submittedName>
        <fullName evidence="5">Predicted dehydrogenase</fullName>
    </submittedName>
</protein>
<dbReference type="Gene3D" id="3.30.360.10">
    <property type="entry name" value="Dihydrodipicolinate Reductase, domain 2"/>
    <property type="match status" value="1"/>
</dbReference>
<dbReference type="SUPFAM" id="SSF51735">
    <property type="entry name" value="NAD(P)-binding Rossmann-fold domains"/>
    <property type="match status" value="1"/>
</dbReference>
<evidence type="ECO:0000259" key="4">
    <source>
        <dbReference type="Pfam" id="PF22725"/>
    </source>
</evidence>
<evidence type="ECO:0000256" key="1">
    <source>
        <dbReference type="ARBA" id="ARBA00023002"/>
    </source>
</evidence>
<dbReference type="InterPro" id="IPR000683">
    <property type="entry name" value="Gfo/Idh/MocA-like_OxRdtase_N"/>
</dbReference>
<dbReference type="InterPro" id="IPR050463">
    <property type="entry name" value="Gfo/Idh/MocA_oxidrdct_glycsds"/>
</dbReference>
<feature type="region of interest" description="Disordered" evidence="2">
    <location>
        <begin position="353"/>
        <end position="376"/>
    </location>
</feature>
<evidence type="ECO:0000259" key="3">
    <source>
        <dbReference type="Pfam" id="PF01408"/>
    </source>
</evidence>
<evidence type="ECO:0000313" key="5">
    <source>
        <dbReference type="EMBL" id="SEV82458.1"/>
    </source>
</evidence>
<feature type="domain" description="Gfo/Idh/MocA-like oxidoreductase N-terminal" evidence="3">
    <location>
        <begin position="17"/>
        <end position="133"/>
    </location>
</feature>
<dbReference type="SUPFAM" id="SSF55347">
    <property type="entry name" value="Glyceraldehyde-3-phosphate dehydrogenase-like, C-terminal domain"/>
    <property type="match status" value="1"/>
</dbReference>
<dbReference type="Pfam" id="PF22725">
    <property type="entry name" value="GFO_IDH_MocA_C3"/>
    <property type="match status" value="1"/>
</dbReference>
<dbReference type="RefSeq" id="WP_049991635.1">
    <property type="nucleotide sequence ID" value="NZ_FOIS01000001.1"/>
</dbReference>
<dbReference type="AlphaFoldDB" id="A0A1I0M2S9"/>
<dbReference type="OrthoDB" id="282474at2157"/>